<dbReference type="EMBL" id="CAMXCT030001643">
    <property type="protein sequence ID" value="CAL4779183.1"/>
    <property type="molecule type" value="Genomic_DNA"/>
</dbReference>
<evidence type="ECO:0000313" key="3">
    <source>
        <dbReference type="Proteomes" id="UP001152797"/>
    </source>
</evidence>
<organism evidence="1">
    <name type="scientific">Cladocopium goreaui</name>
    <dbReference type="NCBI Taxonomy" id="2562237"/>
    <lineage>
        <taxon>Eukaryota</taxon>
        <taxon>Sar</taxon>
        <taxon>Alveolata</taxon>
        <taxon>Dinophyceae</taxon>
        <taxon>Suessiales</taxon>
        <taxon>Symbiodiniaceae</taxon>
        <taxon>Cladocopium</taxon>
    </lineage>
</organism>
<gene>
    <name evidence="1" type="ORF">C1SCF055_LOCUS18740</name>
</gene>
<protein>
    <submittedName>
        <fullName evidence="1">Uncharacterized protein</fullName>
    </submittedName>
</protein>
<reference evidence="1" key="1">
    <citation type="submission" date="2022-10" db="EMBL/GenBank/DDBJ databases">
        <authorList>
            <person name="Chen Y."/>
            <person name="Dougan E. K."/>
            <person name="Chan C."/>
            <person name="Rhodes N."/>
            <person name="Thang M."/>
        </authorList>
    </citation>
    <scope>NUCLEOTIDE SEQUENCE</scope>
</reference>
<dbReference type="AlphaFoldDB" id="A0A9P1CKG6"/>
<keyword evidence="3" id="KW-1185">Reference proteome</keyword>
<sequence>MAGVFGNLNENQVLQILCYLAPADAISMTQTSKNEMFAPKKALMEGYFEHCTRRIFVLSKLEAADGAVTGAANGYPAVGAPAVTSWYEAFQSWHQARYRFCFVDFSMERPAHGSSPRTGGPLFPYRCFAGRFCTNPHGESAPAL</sequence>
<dbReference type="EMBL" id="CAMXCT020001643">
    <property type="protein sequence ID" value="CAL1145246.1"/>
    <property type="molecule type" value="Genomic_DNA"/>
</dbReference>
<evidence type="ECO:0000313" key="1">
    <source>
        <dbReference type="EMBL" id="CAI3991871.1"/>
    </source>
</evidence>
<proteinExistence type="predicted"/>
<dbReference type="EMBL" id="CAMXCT010001643">
    <property type="protein sequence ID" value="CAI3991871.1"/>
    <property type="molecule type" value="Genomic_DNA"/>
</dbReference>
<reference evidence="2 3" key="2">
    <citation type="submission" date="2024-05" db="EMBL/GenBank/DDBJ databases">
        <authorList>
            <person name="Chen Y."/>
            <person name="Shah S."/>
            <person name="Dougan E. K."/>
            <person name="Thang M."/>
            <person name="Chan C."/>
        </authorList>
    </citation>
    <scope>NUCLEOTIDE SEQUENCE [LARGE SCALE GENOMIC DNA]</scope>
</reference>
<comment type="caution">
    <text evidence="1">The sequence shown here is derived from an EMBL/GenBank/DDBJ whole genome shotgun (WGS) entry which is preliminary data.</text>
</comment>
<accession>A0A9P1CKG6</accession>
<dbReference type="Proteomes" id="UP001152797">
    <property type="component" value="Unassembled WGS sequence"/>
</dbReference>
<evidence type="ECO:0000313" key="2">
    <source>
        <dbReference type="EMBL" id="CAL4779183.1"/>
    </source>
</evidence>
<name>A0A9P1CKG6_9DINO</name>